<dbReference type="EMBL" id="SZPX01000003">
    <property type="protein sequence ID" value="TKI69985.1"/>
    <property type="molecule type" value="Genomic_DNA"/>
</dbReference>
<protein>
    <submittedName>
        <fullName evidence="3">tRNA 2-selenouridine(34) synthase MnmH</fullName>
    </submittedName>
</protein>
<dbReference type="NCBIfam" id="NF008751">
    <property type="entry name" value="PRK11784.1-3"/>
    <property type="match status" value="1"/>
</dbReference>
<evidence type="ECO:0000256" key="1">
    <source>
        <dbReference type="ARBA" id="ARBA00023266"/>
    </source>
</evidence>
<dbReference type="InterPro" id="IPR017582">
    <property type="entry name" value="SelU"/>
</dbReference>
<comment type="caution">
    <text evidence="3">The sequence shown here is derived from an EMBL/GenBank/DDBJ whole genome shotgun (WGS) entry which is preliminary data.</text>
</comment>
<dbReference type="InterPro" id="IPR036873">
    <property type="entry name" value="Rhodanese-like_dom_sf"/>
</dbReference>
<proteinExistence type="inferred from homology"/>
<sequence length="362" mass="41889">MSKLFDDFKSIVLNNTPLIDVRAPVEFKKGAFLNAVNLPIMSDEERHEVGICYKNKGNAKAIELGHELVSGEIKEQRVQAWLSFMDANPDTLLYCFRGGQRSRIAQEWIGERGREIVRLKGGYKAFRSYLLDELENSYNHFKPLLLGGRTGSGKTIELKKMQNAIDLEGLANHRGSSFGQKITQQTTQIDFENNMIYKIVQKAEEGFKTLVFEDEGKHVGSVFMPESFIEILPKAPLVILETPMDERIEITLNEYVVDAQKTYEGAEYVDAFEAWQLDIKSAMERIKRRLGDQRYREVSAIFEDALGEQKRSGSYEKYKEWVEYLLREYYDPMYDYQIQKRSHLVAFRGDAKEVHEYIKSIV</sequence>
<reference evidence="3 4" key="1">
    <citation type="submission" date="2019-04" db="EMBL/GenBank/DDBJ databases">
        <title>Sulfurimonas crateris sp. nov. a facultative anaerobic sulfur-oxidizing chemolithautotrophic bacterium isolated from a terrestrial mud vulcano.</title>
        <authorList>
            <person name="Ratnikova N.M."/>
            <person name="Slobodkin A.I."/>
            <person name="Merkel A.Y."/>
            <person name="Novikov A."/>
            <person name="Bonch-Osmolovskaya E.A."/>
            <person name="Slobodkina G.B."/>
        </authorList>
    </citation>
    <scope>NUCLEOTIDE SEQUENCE [LARGE SCALE GENOMIC DNA]</scope>
    <source>
        <strain evidence="3 4">SN118</strain>
    </source>
</reference>
<dbReference type="Pfam" id="PF26341">
    <property type="entry name" value="AAA_SelU"/>
    <property type="match status" value="1"/>
</dbReference>
<dbReference type="SMART" id="SM00450">
    <property type="entry name" value="RHOD"/>
    <property type="match status" value="1"/>
</dbReference>
<dbReference type="InterPro" id="IPR058840">
    <property type="entry name" value="AAA_SelU"/>
</dbReference>
<feature type="domain" description="Rhodanese" evidence="2">
    <location>
        <begin position="12"/>
        <end position="135"/>
    </location>
</feature>
<dbReference type="PANTHER" id="PTHR30401">
    <property type="entry name" value="TRNA 2-SELENOURIDINE SYNTHASE"/>
    <property type="match status" value="1"/>
</dbReference>
<accession>A0A4U2Z7W9</accession>
<dbReference type="Pfam" id="PF00581">
    <property type="entry name" value="Rhodanese"/>
    <property type="match status" value="1"/>
</dbReference>
<dbReference type="Gene3D" id="3.40.250.10">
    <property type="entry name" value="Rhodanese-like domain"/>
    <property type="match status" value="1"/>
</dbReference>
<dbReference type="OrthoDB" id="285281at2"/>
<keyword evidence="4" id="KW-1185">Reference proteome</keyword>
<dbReference type="NCBIfam" id="TIGR03167">
    <property type="entry name" value="tRNA_sel_U_synt"/>
    <property type="match status" value="1"/>
</dbReference>
<dbReference type="GO" id="GO:0002098">
    <property type="term" value="P:tRNA wobble uridine modification"/>
    <property type="evidence" value="ECO:0007669"/>
    <property type="project" value="InterPro"/>
</dbReference>
<dbReference type="NCBIfam" id="NF008750">
    <property type="entry name" value="PRK11784.1-2"/>
    <property type="match status" value="1"/>
</dbReference>
<dbReference type="Proteomes" id="UP000309561">
    <property type="component" value="Unassembled WGS sequence"/>
</dbReference>
<dbReference type="HAMAP" id="MF_01622">
    <property type="entry name" value="tRNA_sel_U_synth"/>
    <property type="match status" value="1"/>
</dbReference>
<dbReference type="InterPro" id="IPR001763">
    <property type="entry name" value="Rhodanese-like_dom"/>
</dbReference>
<name>A0A4U2Z7W9_9BACT</name>
<dbReference type="SUPFAM" id="SSF52821">
    <property type="entry name" value="Rhodanese/Cell cycle control phosphatase"/>
    <property type="match status" value="1"/>
</dbReference>
<evidence type="ECO:0000313" key="3">
    <source>
        <dbReference type="EMBL" id="TKI69985.1"/>
    </source>
</evidence>
<organism evidence="3 4">
    <name type="scientific">Sulfurimonas crateris</name>
    <dbReference type="NCBI Taxonomy" id="2574727"/>
    <lineage>
        <taxon>Bacteria</taxon>
        <taxon>Pseudomonadati</taxon>
        <taxon>Campylobacterota</taxon>
        <taxon>Epsilonproteobacteria</taxon>
        <taxon>Campylobacterales</taxon>
        <taxon>Sulfurimonadaceae</taxon>
        <taxon>Sulfurimonas</taxon>
    </lineage>
</organism>
<evidence type="ECO:0000313" key="4">
    <source>
        <dbReference type="Proteomes" id="UP000309561"/>
    </source>
</evidence>
<gene>
    <name evidence="3" type="primary">mnmH</name>
    <name evidence="3" type="ORF">FCU45_05060</name>
</gene>
<dbReference type="PROSITE" id="PS50206">
    <property type="entry name" value="RHODANESE_3"/>
    <property type="match status" value="1"/>
</dbReference>
<dbReference type="RefSeq" id="WP_137012936.1">
    <property type="nucleotide sequence ID" value="NZ_SZPX01000003.1"/>
</dbReference>
<dbReference type="GO" id="GO:0043828">
    <property type="term" value="F:tRNA 2-selenouridine synthase activity"/>
    <property type="evidence" value="ECO:0007669"/>
    <property type="project" value="InterPro"/>
</dbReference>
<dbReference type="PANTHER" id="PTHR30401:SF0">
    <property type="entry name" value="TRNA 2-SELENOURIDINE SYNTHASE"/>
    <property type="match status" value="1"/>
</dbReference>
<evidence type="ECO:0000259" key="2">
    <source>
        <dbReference type="PROSITE" id="PS50206"/>
    </source>
</evidence>
<dbReference type="AlphaFoldDB" id="A0A4U2Z7W9"/>
<keyword evidence="1" id="KW-0711">Selenium</keyword>